<gene>
    <name evidence="2" type="ORF">SISNIDRAFT_301360</name>
</gene>
<organism evidence="2 3">
    <name type="scientific">Sistotremastrum niveocremeum HHB9708</name>
    <dbReference type="NCBI Taxonomy" id="1314777"/>
    <lineage>
        <taxon>Eukaryota</taxon>
        <taxon>Fungi</taxon>
        <taxon>Dikarya</taxon>
        <taxon>Basidiomycota</taxon>
        <taxon>Agaricomycotina</taxon>
        <taxon>Agaricomycetes</taxon>
        <taxon>Sistotremastrales</taxon>
        <taxon>Sistotremastraceae</taxon>
        <taxon>Sertulicium</taxon>
        <taxon>Sertulicium niveocremeum</taxon>
    </lineage>
</organism>
<dbReference type="Proteomes" id="UP000076722">
    <property type="component" value="Unassembled WGS sequence"/>
</dbReference>
<keyword evidence="1" id="KW-0472">Membrane</keyword>
<sequence length="379" mass="42764">MTAYIDREMQDNIPQGWEMWVRDTAPNGRHFAPWKMWVSHERQIVGHEEPDKYRDDHDDYDRLKLTEAYWSFVQAHPAHAHLPPKAHEEAYEILTWNYTDGLITSESPAQPVFTAEECQELMTLLRNLGNGHRPSPGHSRTVAKIQLRATQWRQSLLSFPRRAEKPAENAAENGSVLKHTFRHFFFTFFCLGIPYLYAKDQDIGRHRDLGHELHTGHFDHQESGPIFTGLPIVAALVLSSSVTFLALPGLDPPARIASMAAGLLAVISLVATLITVSHNVNTYGAAATNSQQSFNKRNLHRSQSRLRSRFSQALPAVLLGWSLIALCAAIVLYAVRGALFSNGQSLVPTPTIQEFNPPLRWLVVGTDRDDREDIYSPFT</sequence>
<evidence type="ECO:0000313" key="3">
    <source>
        <dbReference type="Proteomes" id="UP000076722"/>
    </source>
</evidence>
<reference evidence="2 3" key="1">
    <citation type="journal article" date="2016" name="Mol. Biol. Evol.">
        <title>Comparative Genomics of Early-Diverging Mushroom-Forming Fungi Provides Insights into the Origins of Lignocellulose Decay Capabilities.</title>
        <authorList>
            <person name="Nagy L.G."/>
            <person name="Riley R."/>
            <person name="Tritt A."/>
            <person name="Adam C."/>
            <person name="Daum C."/>
            <person name="Floudas D."/>
            <person name="Sun H."/>
            <person name="Yadav J.S."/>
            <person name="Pangilinan J."/>
            <person name="Larsson K.H."/>
            <person name="Matsuura K."/>
            <person name="Barry K."/>
            <person name="Labutti K."/>
            <person name="Kuo R."/>
            <person name="Ohm R.A."/>
            <person name="Bhattacharya S.S."/>
            <person name="Shirouzu T."/>
            <person name="Yoshinaga Y."/>
            <person name="Martin F.M."/>
            <person name="Grigoriev I.V."/>
            <person name="Hibbett D.S."/>
        </authorList>
    </citation>
    <scope>NUCLEOTIDE SEQUENCE [LARGE SCALE GENOMIC DNA]</scope>
    <source>
        <strain evidence="2 3">HHB9708</strain>
    </source>
</reference>
<keyword evidence="1" id="KW-1133">Transmembrane helix</keyword>
<keyword evidence="3" id="KW-1185">Reference proteome</keyword>
<dbReference type="EMBL" id="KV419448">
    <property type="protein sequence ID" value="KZS87539.1"/>
    <property type="molecule type" value="Genomic_DNA"/>
</dbReference>
<feature type="transmembrane region" description="Helical" evidence="1">
    <location>
        <begin position="181"/>
        <end position="198"/>
    </location>
</feature>
<keyword evidence="1" id="KW-0812">Transmembrane</keyword>
<feature type="transmembrane region" description="Helical" evidence="1">
    <location>
        <begin position="256"/>
        <end position="276"/>
    </location>
</feature>
<dbReference type="STRING" id="1314777.A0A164NB73"/>
<evidence type="ECO:0000256" key="1">
    <source>
        <dbReference type="SAM" id="Phobius"/>
    </source>
</evidence>
<evidence type="ECO:0000313" key="2">
    <source>
        <dbReference type="EMBL" id="KZS87539.1"/>
    </source>
</evidence>
<dbReference type="OrthoDB" id="3245306at2759"/>
<feature type="transmembrane region" description="Helical" evidence="1">
    <location>
        <begin position="226"/>
        <end position="250"/>
    </location>
</feature>
<dbReference type="AlphaFoldDB" id="A0A164NB73"/>
<accession>A0A164NB73</accession>
<proteinExistence type="predicted"/>
<protein>
    <submittedName>
        <fullName evidence="2">Uncharacterized protein</fullName>
    </submittedName>
</protein>
<name>A0A164NB73_9AGAM</name>
<feature type="transmembrane region" description="Helical" evidence="1">
    <location>
        <begin position="313"/>
        <end position="335"/>
    </location>
</feature>